<evidence type="ECO:0000256" key="4">
    <source>
        <dbReference type="ARBA" id="ARBA00022553"/>
    </source>
</evidence>
<dbReference type="Proteomes" id="UP001595607">
    <property type="component" value="Unassembled WGS sequence"/>
</dbReference>
<dbReference type="NCBIfam" id="TIGR00229">
    <property type="entry name" value="sensory_box"/>
    <property type="match status" value="2"/>
</dbReference>
<dbReference type="InterPro" id="IPR000700">
    <property type="entry name" value="PAS-assoc_C"/>
</dbReference>
<dbReference type="PANTHER" id="PTHR47429">
    <property type="entry name" value="PROTEIN TWIN LOV 1"/>
    <property type="match status" value="1"/>
</dbReference>
<keyword evidence="3" id="KW-0600">Photoreceptor protein</keyword>
<evidence type="ECO:0000313" key="17">
    <source>
        <dbReference type="Proteomes" id="UP001595607"/>
    </source>
</evidence>
<evidence type="ECO:0000256" key="1">
    <source>
        <dbReference type="ARBA" id="ARBA00000085"/>
    </source>
</evidence>
<evidence type="ECO:0000256" key="11">
    <source>
        <dbReference type="ARBA" id="ARBA00022840"/>
    </source>
</evidence>
<dbReference type="PANTHER" id="PTHR47429:SF2">
    <property type="entry name" value="PROTEIN TWIN LOV 1"/>
    <property type="match status" value="1"/>
</dbReference>
<keyword evidence="11" id="KW-0067">ATP-binding</keyword>
<keyword evidence="5" id="KW-0716">Sensory transduction</keyword>
<reference evidence="17" key="1">
    <citation type="journal article" date="2019" name="Int. J. Syst. Evol. Microbiol.">
        <title>The Global Catalogue of Microorganisms (GCM) 10K type strain sequencing project: providing services to taxonomists for standard genome sequencing and annotation.</title>
        <authorList>
            <consortium name="The Broad Institute Genomics Platform"/>
            <consortium name="The Broad Institute Genome Sequencing Center for Infectious Disease"/>
            <person name="Wu L."/>
            <person name="Ma J."/>
        </authorList>
    </citation>
    <scope>NUCLEOTIDE SEQUENCE [LARGE SCALE GENOMIC DNA]</scope>
    <source>
        <strain evidence="17">KCTC 22245</strain>
    </source>
</reference>
<feature type="domain" description="PAC" evidence="15">
    <location>
        <begin position="231"/>
        <end position="283"/>
    </location>
</feature>
<evidence type="ECO:0000256" key="13">
    <source>
        <dbReference type="ARBA" id="ARBA00023170"/>
    </source>
</evidence>
<comment type="catalytic activity">
    <reaction evidence="1">
        <text>ATP + protein L-histidine = ADP + protein N-phospho-L-histidine.</text>
        <dbReference type="EC" id="2.7.13.3"/>
    </reaction>
</comment>
<dbReference type="EMBL" id="JBHRVA010000002">
    <property type="protein sequence ID" value="MFC3302148.1"/>
    <property type="molecule type" value="Genomic_DNA"/>
</dbReference>
<dbReference type="PROSITE" id="PS50112">
    <property type="entry name" value="PAS"/>
    <property type="match status" value="2"/>
</dbReference>
<evidence type="ECO:0000259" key="15">
    <source>
        <dbReference type="PROSITE" id="PS50113"/>
    </source>
</evidence>
<evidence type="ECO:0000256" key="7">
    <source>
        <dbReference type="ARBA" id="ARBA00022643"/>
    </source>
</evidence>
<dbReference type="SMART" id="SM00091">
    <property type="entry name" value="PAS"/>
    <property type="match status" value="2"/>
</dbReference>
<sequence>MEFNAAPPSNLLQAMFSHTRMAMIATDPSQPDNPIVYANEAFTKLTGYSHDEVIGRNCRFLQGPDSDQAEIEKIREAIRKEEFCYVELLNYRKDGTPFWNALHVSPVYDQTGKLTHFFGSQWDVTEQRTSLAAIKGEARSSDEKMQKAIDQVRAMEIAINQAKDSILITEYGPLDEPGPRITWVSKGFERMTGYAADEVIGRSPRFLQGPETDREALNQVRASLEAGKGHDHTRVTNYRKDGTPFQIEWSISPIMDSDGNPQAWLSVQRDVSEQVRAEEEQERLLNELDHRVRNLFSTVQVITRSADDIDGTAESLRRRLLYQLQALNAAHGVVFSDPSHPAPLADIVTAVLEPFDPSAKLIERAGSETYIGPKQATNAALALYELALLSSEHGALSKRKPVKLAWQKQGSELRITWTEEAKLPEENRFGFGLVKTFVKASKWSEAGITEEDGVLTIRLGLRAG</sequence>
<feature type="domain" description="PAS" evidence="14">
    <location>
        <begin position="8"/>
        <end position="81"/>
    </location>
</feature>
<keyword evidence="4" id="KW-0597">Phosphoprotein</keyword>
<keyword evidence="17" id="KW-1185">Reference proteome</keyword>
<evidence type="ECO:0000256" key="8">
    <source>
        <dbReference type="ARBA" id="ARBA00022679"/>
    </source>
</evidence>
<evidence type="ECO:0000259" key="14">
    <source>
        <dbReference type="PROSITE" id="PS50112"/>
    </source>
</evidence>
<gene>
    <name evidence="16" type="ORF">ACFONP_05315</name>
</gene>
<dbReference type="InterPro" id="IPR035965">
    <property type="entry name" value="PAS-like_dom_sf"/>
</dbReference>
<keyword evidence="7" id="KW-0288">FMN</keyword>
<dbReference type="SUPFAM" id="SSF55785">
    <property type="entry name" value="PYP-like sensor domain (PAS domain)"/>
    <property type="match status" value="2"/>
</dbReference>
<dbReference type="Gene3D" id="3.30.450.20">
    <property type="entry name" value="PAS domain"/>
    <property type="match status" value="2"/>
</dbReference>
<evidence type="ECO:0000256" key="2">
    <source>
        <dbReference type="ARBA" id="ARBA00012438"/>
    </source>
</evidence>
<evidence type="ECO:0000256" key="9">
    <source>
        <dbReference type="ARBA" id="ARBA00022741"/>
    </source>
</evidence>
<feature type="domain" description="PAC" evidence="15">
    <location>
        <begin position="79"/>
        <end position="136"/>
    </location>
</feature>
<dbReference type="InterPro" id="IPR000014">
    <property type="entry name" value="PAS"/>
</dbReference>
<evidence type="ECO:0000256" key="6">
    <source>
        <dbReference type="ARBA" id="ARBA00022630"/>
    </source>
</evidence>
<dbReference type="Pfam" id="PF07536">
    <property type="entry name" value="HWE_HK"/>
    <property type="match status" value="1"/>
</dbReference>
<dbReference type="Pfam" id="PF13426">
    <property type="entry name" value="PAS_9"/>
    <property type="match status" value="2"/>
</dbReference>
<dbReference type="RefSeq" id="WP_189574492.1">
    <property type="nucleotide sequence ID" value="NZ_BMXU01000001.1"/>
</dbReference>
<keyword evidence="12" id="KW-0157">Chromophore</keyword>
<evidence type="ECO:0000256" key="3">
    <source>
        <dbReference type="ARBA" id="ARBA00022543"/>
    </source>
</evidence>
<evidence type="ECO:0000256" key="5">
    <source>
        <dbReference type="ARBA" id="ARBA00022606"/>
    </source>
</evidence>
<evidence type="ECO:0000313" key="16">
    <source>
        <dbReference type="EMBL" id="MFC3302148.1"/>
    </source>
</evidence>
<organism evidence="16 17">
    <name type="scientific">Parvularcula lutaonensis</name>
    <dbReference type="NCBI Taxonomy" id="491923"/>
    <lineage>
        <taxon>Bacteria</taxon>
        <taxon>Pseudomonadati</taxon>
        <taxon>Pseudomonadota</taxon>
        <taxon>Alphaproteobacteria</taxon>
        <taxon>Parvularculales</taxon>
        <taxon>Parvularculaceae</taxon>
        <taxon>Parvularcula</taxon>
    </lineage>
</organism>
<keyword evidence="10" id="KW-0418">Kinase</keyword>
<dbReference type="InterPro" id="IPR011102">
    <property type="entry name" value="Sig_transdc_His_kinase_HWE"/>
</dbReference>
<accession>A0ABV7M9U7</accession>
<dbReference type="PROSITE" id="PS50113">
    <property type="entry name" value="PAC"/>
    <property type="match status" value="2"/>
</dbReference>
<evidence type="ECO:0000256" key="10">
    <source>
        <dbReference type="ARBA" id="ARBA00022777"/>
    </source>
</evidence>
<keyword evidence="8" id="KW-0808">Transferase</keyword>
<name>A0ABV7M9U7_9PROT</name>
<dbReference type="EC" id="2.7.13.3" evidence="2"/>
<keyword evidence="13" id="KW-0675">Receptor</keyword>
<proteinExistence type="predicted"/>
<protein>
    <recommendedName>
        <fullName evidence="2">histidine kinase</fullName>
        <ecNumber evidence="2">2.7.13.3</ecNumber>
    </recommendedName>
</protein>
<feature type="domain" description="PAS" evidence="14">
    <location>
        <begin position="174"/>
        <end position="227"/>
    </location>
</feature>
<dbReference type="SMART" id="SM00911">
    <property type="entry name" value="HWE_HK"/>
    <property type="match status" value="1"/>
</dbReference>
<dbReference type="SMART" id="SM00086">
    <property type="entry name" value="PAC"/>
    <property type="match status" value="2"/>
</dbReference>
<keyword evidence="6" id="KW-0285">Flavoprotein</keyword>
<dbReference type="InterPro" id="IPR001610">
    <property type="entry name" value="PAC"/>
</dbReference>
<dbReference type="CDD" id="cd00130">
    <property type="entry name" value="PAS"/>
    <property type="match status" value="2"/>
</dbReference>
<evidence type="ECO:0000256" key="12">
    <source>
        <dbReference type="ARBA" id="ARBA00022991"/>
    </source>
</evidence>
<comment type="caution">
    <text evidence="16">The sequence shown here is derived from an EMBL/GenBank/DDBJ whole genome shotgun (WGS) entry which is preliminary data.</text>
</comment>
<keyword evidence="9" id="KW-0547">Nucleotide-binding</keyword>